<keyword evidence="10" id="KW-1185">Reference proteome</keyword>
<keyword evidence="5 7" id="KW-0472">Membrane</keyword>
<accession>A0ABW5L1B9</accession>
<dbReference type="InterPro" id="IPR012910">
    <property type="entry name" value="Plug_dom"/>
</dbReference>
<evidence type="ECO:0000256" key="1">
    <source>
        <dbReference type="ARBA" id="ARBA00004571"/>
    </source>
</evidence>
<reference evidence="10" key="1">
    <citation type="journal article" date="2019" name="Int. J. Syst. Evol. Microbiol.">
        <title>The Global Catalogue of Microorganisms (GCM) 10K type strain sequencing project: providing services to taxonomists for standard genome sequencing and annotation.</title>
        <authorList>
            <consortium name="The Broad Institute Genomics Platform"/>
            <consortium name="The Broad Institute Genome Sequencing Center for Infectious Disease"/>
            <person name="Wu L."/>
            <person name="Ma J."/>
        </authorList>
    </citation>
    <scope>NUCLEOTIDE SEQUENCE [LARGE SCALE GENOMIC DNA]</scope>
    <source>
        <strain evidence="10">KCTC 52298</strain>
    </source>
</reference>
<evidence type="ECO:0000256" key="6">
    <source>
        <dbReference type="ARBA" id="ARBA00023237"/>
    </source>
</evidence>
<dbReference type="InterPro" id="IPR036942">
    <property type="entry name" value="Beta-barrel_TonB_sf"/>
</dbReference>
<sequence length="1188" mass="133780">MNYKRGILMKIHLVCVLIGAALLQTKAAVYGQLINVSAKNISFKELIQKIERQSSYRFVYEDELIRSMRAQDVSFEQKDVREVLSTSIGDLPIQYEIIDNTIILKKGANQQQTKEIVGFVFDKEGAPVHNATVRVKGTFRASATNAQGRFAIGVLPGDKYIEISMLGYHTKELSVSSNLSHIILDAVQYALDESVVTVQTGYRALTDAQLTGAVSNINQKDYDQRVAVSGNFLENLEGKLAGLVYNPQSNDLSIRGVSTFDAVRKPLIVLDGFPTEIDIQSINPNDIVSVNVLKDAAAASIYGSRASNGVIVIETRRGKMGETKFNLRATTAIQPRPDFDYMNYASSSMLTSILKDNLLMDETAVRSGYTGRLLATTPVYDAVFDYKEGKITQAELDARVTALGNFDNLQQYKKLFYRNALTNQVDFDLSGGSDKHTYLLGANYLGERGDYVETDNKRILLNFASTHHLNRLMHLDFKGIYRNGKNNTPYRRVGINDFQSYERLVDDYGNALPVAWGVNPYGGGSSIYHSIIPSNNDLNIEKGLYDQLYYPYADIFRANIGRNTSAVRFQARLNTKITSWLDFDFGGAYEDERNLVNTLQQENYIDMRRLMNYRATKDPASGLAVFNKIPKGDLLSRNNESIKSYTVRGQFNFNYTSPSKDHQLSGVVGSEIRRIENSSYLTSIFGYDGQTLIYTPIDFVAFASSSKPVFDTTLPNTSIPAVVYQNYFGENYDDRRFVSFYGDGTYLYKNRYALTGSIRTDQSNLFGTDPQYRYKPFYSLGANWSMHQEEFMKDLNWISLLKFRTAYGVNGNTPTSANGKYLILNSNINYTYSPFEKFYDVLSPENSSMRWERTSTFNIGLDFALWKYRLSGSLDYYYKNSTDVIGLLSSDPTSGFNGYNANTATIVNNGFEMQVTSSNIQQSGFSWKTQLTGSFNFNKVKEVLTAQPTGNAALLPLISQVQYTAGQPIGALYAYNYAGLNEKGQPEIIDKKGVRRMVSTAGSGSNSEITIDDMLYMGTTTPKYVTGLNNQFSLGQFDLSFLFMYYGGHVMRTQAPDPNVTNRSFMEEALNYWKKPGDEATTDIPGFAEIGTPNYFNTYAKTGYTYANKFVKKADFIRLRDIVVTYRLKEDFANKFKLSNAMLRFQVQNPLKYTFSDNGIDPDAIERTTGKRSLPRQAMYSISLYTNF</sequence>
<evidence type="ECO:0000256" key="5">
    <source>
        <dbReference type="ARBA" id="ARBA00023136"/>
    </source>
</evidence>
<name>A0ABW5L1B9_9SPHI</name>
<comment type="similarity">
    <text evidence="7">Belongs to the TonB-dependent receptor family.</text>
</comment>
<dbReference type="Gene3D" id="2.40.170.20">
    <property type="entry name" value="TonB-dependent receptor, beta-barrel domain"/>
    <property type="match status" value="1"/>
</dbReference>
<dbReference type="Pfam" id="PF07715">
    <property type="entry name" value="Plug"/>
    <property type="match status" value="1"/>
</dbReference>
<dbReference type="SUPFAM" id="SSF49464">
    <property type="entry name" value="Carboxypeptidase regulatory domain-like"/>
    <property type="match status" value="1"/>
</dbReference>
<protein>
    <submittedName>
        <fullName evidence="9">SusC/RagA family TonB-linked outer membrane protein</fullName>
    </submittedName>
</protein>
<keyword evidence="4 7" id="KW-0812">Transmembrane</keyword>
<dbReference type="InterPro" id="IPR037066">
    <property type="entry name" value="Plug_dom_sf"/>
</dbReference>
<dbReference type="SUPFAM" id="SSF56935">
    <property type="entry name" value="Porins"/>
    <property type="match status" value="1"/>
</dbReference>
<dbReference type="RefSeq" id="WP_210355863.1">
    <property type="nucleotide sequence ID" value="NZ_JAEQMU010000006.1"/>
</dbReference>
<dbReference type="Gene3D" id="2.60.40.1120">
    <property type="entry name" value="Carboxypeptidase-like, regulatory domain"/>
    <property type="match status" value="1"/>
</dbReference>
<dbReference type="InterPro" id="IPR039426">
    <property type="entry name" value="TonB-dep_rcpt-like"/>
</dbReference>
<keyword evidence="3 7" id="KW-1134">Transmembrane beta strand</keyword>
<evidence type="ECO:0000256" key="2">
    <source>
        <dbReference type="ARBA" id="ARBA00022448"/>
    </source>
</evidence>
<evidence type="ECO:0000256" key="7">
    <source>
        <dbReference type="PROSITE-ProRule" id="PRU01360"/>
    </source>
</evidence>
<dbReference type="NCBIfam" id="TIGR04056">
    <property type="entry name" value="OMP_RagA_SusC"/>
    <property type="match status" value="1"/>
</dbReference>
<evidence type="ECO:0000313" key="10">
    <source>
        <dbReference type="Proteomes" id="UP001597440"/>
    </source>
</evidence>
<feature type="domain" description="TonB-dependent receptor plug" evidence="8">
    <location>
        <begin position="209"/>
        <end position="310"/>
    </location>
</feature>
<evidence type="ECO:0000256" key="3">
    <source>
        <dbReference type="ARBA" id="ARBA00022452"/>
    </source>
</evidence>
<comment type="subcellular location">
    <subcellularLocation>
        <location evidence="1 7">Cell outer membrane</location>
        <topology evidence="1 7">Multi-pass membrane protein</topology>
    </subcellularLocation>
</comment>
<dbReference type="EMBL" id="JBHULD010000008">
    <property type="protein sequence ID" value="MFD2554340.1"/>
    <property type="molecule type" value="Genomic_DNA"/>
</dbReference>
<evidence type="ECO:0000313" key="9">
    <source>
        <dbReference type="EMBL" id="MFD2554340.1"/>
    </source>
</evidence>
<dbReference type="InterPro" id="IPR023996">
    <property type="entry name" value="TonB-dep_OMP_SusC/RagA"/>
</dbReference>
<dbReference type="Pfam" id="PF13715">
    <property type="entry name" value="CarbopepD_reg_2"/>
    <property type="match status" value="1"/>
</dbReference>
<keyword evidence="2 7" id="KW-0813">Transport</keyword>
<dbReference type="Gene3D" id="2.170.130.10">
    <property type="entry name" value="TonB-dependent receptor, plug domain"/>
    <property type="match status" value="1"/>
</dbReference>
<keyword evidence="6 7" id="KW-0998">Cell outer membrane</keyword>
<organism evidence="9 10">
    <name type="scientific">Sphingobacterium tabacisoli</name>
    <dbReference type="NCBI Taxonomy" id="2044855"/>
    <lineage>
        <taxon>Bacteria</taxon>
        <taxon>Pseudomonadati</taxon>
        <taxon>Bacteroidota</taxon>
        <taxon>Sphingobacteriia</taxon>
        <taxon>Sphingobacteriales</taxon>
        <taxon>Sphingobacteriaceae</taxon>
        <taxon>Sphingobacterium</taxon>
    </lineage>
</organism>
<dbReference type="InterPro" id="IPR023997">
    <property type="entry name" value="TonB-dep_OMP_SusC/RagA_CS"/>
</dbReference>
<evidence type="ECO:0000259" key="8">
    <source>
        <dbReference type="Pfam" id="PF07715"/>
    </source>
</evidence>
<dbReference type="Proteomes" id="UP001597440">
    <property type="component" value="Unassembled WGS sequence"/>
</dbReference>
<dbReference type="PROSITE" id="PS52016">
    <property type="entry name" value="TONB_DEPENDENT_REC_3"/>
    <property type="match status" value="1"/>
</dbReference>
<comment type="caution">
    <text evidence="9">The sequence shown here is derived from an EMBL/GenBank/DDBJ whole genome shotgun (WGS) entry which is preliminary data.</text>
</comment>
<dbReference type="InterPro" id="IPR008969">
    <property type="entry name" value="CarboxyPept-like_regulatory"/>
</dbReference>
<gene>
    <name evidence="9" type="ORF">ACFSQW_08055</name>
</gene>
<proteinExistence type="inferred from homology"/>
<evidence type="ECO:0000256" key="4">
    <source>
        <dbReference type="ARBA" id="ARBA00022692"/>
    </source>
</evidence>
<dbReference type="NCBIfam" id="TIGR04057">
    <property type="entry name" value="SusC_RagA_signa"/>
    <property type="match status" value="1"/>
</dbReference>